<sequence length="248" mass="25671">MAEAVADPDAAARPETPPILEGPKIAALSCGKPVYLVVLLPAEGSDGQSVIDLALNWAPTMPKADFVAAVAPFAAPGGGRRWFDGDGMSPDAVAAGLGAVAPRLDAFLDEMLAQRRLDDSHLALVGFSQGAMLALHVGLRRAKAMASIVAFSGALFDLEALAGEIRARPQVLMIHGEADPVVPFAAMAATRERLKALGVPAKSMRRPGLGHETDDDGILAAGDFLTATVARKPAAAAHDHDHDEAPGR</sequence>
<dbReference type="GO" id="GO:0016787">
    <property type="term" value="F:hydrolase activity"/>
    <property type="evidence" value="ECO:0007669"/>
    <property type="project" value="UniProtKB-KW"/>
</dbReference>
<evidence type="ECO:0000313" key="5">
    <source>
        <dbReference type="Proteomes" id="UP000596427"/>
    </source>
</evidence>
<dbReference type="RefSeq" id="WP_203193101.1">
    <property type="nucleotide sequence ID" value="NZ_CP063362.1"/>
</dbReference>
<name>A0A974PNF2_9HYPH</name>
<dbReference type="EMBL" id="CP063362">
    <property type="protein sequence ID" value="QRG06200.1"/>
    <property type="molecule type" value="Genomic_DNA"/>
</dbReference>
<reference evidence="4 5" key="1">
    <citation type="submission" date="2020-10" db="EMBL/GenBank/DDBJ databases">
        <title>Degradation of 1,4-Dioxane by Xanthobacter sp. YN2, via a Novel Group-2 Soluble Di-Iron Monooxygenase.</title>
        <authorList>
            <person name="Ma F."/>
            <person name="Wang Y."/>
            <person name="Yang J."/>
            <person name="Guo H."/>
            <person name="Su D."/>
            <person name="Yu L."/>
        </authorList>
    </citation>
    <scope>NUCLEOTIDE SEQUENCE [LARGE SCALE GENOMIC DNA]</scope>
    <source>
        <strain evidence="4 5">YN2</strain>
    </source>
</reference>
<protein>
    <submittedName>
        <fullName evidence="4">Dienelactone hydrolase family protein</fullName>
    </submittedName>
</protein>
<keyword evidence="5" id="KW-1185">Reference proteome</keyword>
<proteinExistence type="inferred from homology"/>
<evidence type="ECO:0000313" key="4">
    <source>
        <dbReference type="EMBL" id="QRG06200.1"/>
    </source>
</evidence>
<comment type="similarity">
    <text evidence="1">Belongs to the AB hydrolase superfamily. AB hydrolase 2 family.</text>
</comment>
<evidence type="ECO:0000256" key="1">
    <source>
        <dbReference type="ARBA" id="ARBA00006499"/>
    </source>
</evidence>
<feature type="domain" description="Phospholipase/carboxylesterase/thioesterase" evidence="3">
    <location>
        <begin position="36"/>
        <end position="227"/>
    </location>
</feature>
<dbReference type="AlphaFoldDB" id="A0A974PNF2"/>
<dbReference type="Gene3D" id="3.40.50.1820">
    <property type="entry name" value="alpha/beta hydrolase"/>
    <property type="match status" value="1"/>
</dbReference>
<dbReference type="Proteomes" id="UP000596427">
    <property type="component" value="Chromosome"/>
</dbReference>
<dbReference type="InterPro" id="IPR029058">
    <property type="entry name" value="AB_hydrolase_fold"/>
</dbReference>
<dbReference type="Pfam" id="PF02230">
    <property type="entry name" value="Abhydrolase_2"/>
    <property type="match status" value="1"/>
</dbReference>
<gene>
    <name evidence="4" type="ORF">EZH22_25010</name>
</gene>
<evidence type="ECO:0000259" key="3">
    <source>
        <dbReference type="Pfam" id="PF02230"/>
    </source>
</evidence>
<dbReference type="SUPFAM" id="SSF53474">
    <property type="entry name" value="alpha/beta-Hydrolases"/>
    <property type="match status" value="1"/>
</dbReference>
<accession>A0A974PNF2</accession>
<keyword evidence="2 4" id="KW-0378">Hydrolase</keyword>
<dbReference type="KEGG" id="xdi:EZH22_25010"/>
<dbReference type="InterPro" id="IPR003140">
    <property type="entry name" value="PLipase/COase/thioEstase"/>
</dbReference>
<organism evidence="4 5">
    <name type="scientific">Xanthobacter dioxanivorans</name>
    <dbReference type="NCBI Taxonomy" id="2528964"/>
    <lineage>
        <taxon>Bacteria</taxon>
        <taxon>Pseudomonadati</taxon>
        <taxon>Pseudomonadota</taxon>
        <taxon>Alphaproteobacteria</taxon>
        <taxon>Hyphomicrobiales</taxon>
        <taxon>Xanthobacteraceae</taxon>
        <taxon>Xanthobacter</taxon>
    </lineage>
</organism>
<evidence type="ECO:0000256" key="2">
    <source>
        <dbReference type="ARBA" id="ARBA00022801"/>
    </source>
</evidence>
<dbReference type="PANTHER" id="PTHR10655:SF17">
    <property type="entry name" value="LYSOPHOSPHOLIPASE-LIKE PROTEIN 1"/>
    <property type="match status" value="1"/>
</dbReference>
<dbReference type="InterPro" id="IPR050565">
    <property type="entry name" value="LYPA1-2/EST-like"/>
</dbReference>
<dbReference type="PANTHER" id="PTHR10655">
    <property type="entry name" value="LYSOPHOSPHOLIPASE-RELATED"/>
    <property type="match status" value="1"/>
</dbReference>